<keyword evidence="2" id="KW-0560">Oxidoreductase</keyword>
<dbReference type="Gene3D" id="3.40.309.10">
    <property type="entry name" value="Aldehyde Dehydrogenase, Chain A, domain 2"/>
    <property type="match status" value="1"/>
</dbReference>
<dbReference type="InterPro" id="IPR016161">
    <property type="entry name" value="Ald_DH/histidinol_DH"/>
</dbReference>
<dbReference type="Proteomes" id="UP000242875">
    <property type="component" value="Unassembled WGS sequence"/>
</dbReference>
<comment type="caution">
    <text evidence="4">The sequence shown here is derived from an EMBL/GenBank/DDBJ whole genome shotgun (WGS) entry which is preliminary data.</text>
</comment>
<evidence type="ECO:0000256" key="1">
    <source>
        <dbReference type="ARBA" id="ARBA00009986"/>
    </source>
</evidence>
<protein>
    <recommendedName>
        <fullName evidence="3">Aldehyde dehydrogenase domain-containing protein</fullName>
    </recommendedName>
</protein>
<dbReference type="GO" id="GO:0016620">
    <property type="term" value="F:oxidoreductase activity, acting on the aldehyde or oxo group of donors, NAD or NADP as acceptor"/>
    <property type="evidence" value="ECO:0007669"/>
    <property type="project" value="InterPro"/>
</dbReference>
<name>A0A261XU99_9FUNG</name>
<dbReference type="AlphaFoldDB" id="A0A261XU99"/>
<dbReference type="SUPFAM" id="SSF53720">
    <property type="entry name" value="ALDH-like"/>
    <property type="match status" value="1"/>
</dbReference>
<dbReference type="Gene3D" id="3.40.605.10">
    <property type="entry name" value="Aldehyde Dehydrogenase, Chain A, domain 1"/>
    <property type="match status" value="2"/>
</dbReference>
<dbReference type="InterPro" id="IPR016162">
    <property type="entry name" value="Ald_DH_N"/>
</dbReference>
<dbReference type="OrthoDB" id="310895at2759"/>
<dbReference type="InterPro" id="IPR015590">
    <property type="entry name" value="Aldehyde_DH_dom"/>
</dbReference>
<proteinExistence type="inferred from homology"/>
<sequence length="464" mass="49829">MAHIHGQSSGPINDACRSINPATLALTGTTKRDQRTFVECKSGKTFPLYNPHTEEKVTDVSDAYPEDVDAAVRAAQRAFPVWSQLSTFQRVEPCLRLAELIERDQNELMRLDALTMGTPIALGPGHIQMAVTYIKYVCGVIHDIHGETTLHTPGYLGLTLLQPYGVCAGIAAWNASVLFFCYKTVSCVLAGNTIISKSSEKAPLVAIRLAALCVEAGFPPGVINVITGFRHISGAALASHMDIRKISFTGSTAAGKLVAAAAAKSNLKSVVLENGGKNAAVVFEDADLAKLKQFASIKIGDPTDPANNYGPQADKTQFEAVMRYINKCREAGAQLVLGGERASQRGYHIQPTVFVNVPEDSEIMKKEIFGAVAAIQSFATEEEVIACCNNTDYGLHASVFTRDTSRAIRVAKAFETGLVSVNCASPMHVYDLCFGGYKGSGLGRESGRQGLESWFEVKSVTMAV</sequence>
<organism evidence="4 5">
    <name type="scientific">Bifiguratus adelaidae</name>
    <dbReference type="NCBI Taxonomy" id="1938954"/>
    <lineage>
        <taxon>Eukaryota</taxon>
        <taxon>Fungi</taxon>
        <taxon>Fungi incertae sedis</taxon>
        <taxon>Mucoromycota</taxon>
        <taxon>Mucoromycotina</taxon>
        <taxon>Endogonomycetes</taxon>
        <taxon>Endogonales</taxon>
        <taxon>Endogonales incertae sedis</taxon>
        <taxon>Bifiguratus</taxon>
    </lineage>
</organism>
<keyword evidence="5" id="KW-1185">Reference proteome</keyword>
<dbReference type="EMBL" id="MVBO01000216">
    <property type="protein sequence ID" value="OZJ01922.1"/>
    <property type="molecule type" value="Genomic_DNA"/>
</dbReference>
<comment type="similarity">
    <text evidence="1">Belongs to the aldehyde dehydrogenase family.</text>
</comment>
<evidence type="ECO:0000259" key="3">
    <source>
        <dbReference type="Pfam" id="PF00171"/>
    </source>
</evidence>
<evidence type="ECO:0000313" key="5">
    <source>
        <dbReference type="Proteomes" id="UP000242875"/>
    </source>
</evidence>
<reference evidence="4 5" key="1">
    <citation type="journal article" date="2017" name="Mycologia">
        <title>Bifiguratus adelaidae, gen. et sp. nov., a new member of Mucoromycotina in endophytic and soil-dwelling habitats.</title>
        <authorList>
            <person name="Torres-Cruz T.J."/>
            <person name="Billingsley Tobias T.L."/>
            <person name="Almatruk M."/>
            <person name="Hesse C."/>
            <person name="Kuske C.R."/>
            <person name="Desiro A."/>
            <person name="Benucci G.M."/>
            <person name="Bonito G."/>
            <person name="Stajich J.E."/>
            <person name="Dunlap C."/>
            <person name="Arnold A.E."/>
            <person name="Porras-Alfaro A."/>
        </authorList>
    </citation>
    <scope>NUCLEOTIDE SEQUENCE [LARGE SCALE GENOMIC DNA]</scope>
    <source>
        <strain evidence="4 5">AZ0501</strain>
    </source>
</reference>
<dbReference type="Pfam" id="PF00171">
    <property type="entry name" value="Aldedh"/>
    <property type="match status" value="2"/>
</dbReference>
<dbReference type="FunFam" id="3.40.605.10:FF:000007">
    <property type="entry name" value="NAD/NADP-dependent betaine aldehyde dehydrogenase"/>
    <property type="match status" value="1"/>
</dbReference>
<dbReference type="InterPro" id="IPR016163">
    <property type="entry name" value="Ald_DH_C"/>
</dbReference>
<evidence type="ECO:0000313" key="4">
    <source>
        <dbReference type="EMBL" id="OZJ01922.1"/>
    </source>
</evidence>
<dbReference type="PANTHER" id="PTHR11699">
    <property type="entry name" value="ALDEHYDE DEHYDROGENASE-RELATED"/>
    <property type="match status" value="1"/>
</dbReference>
<accession>A0A261XU99</accession>
<evidence type="ECO:0000256" key="2">
    <source>
        <dbReference type="ARBA" id="ARBA00023002"/>
    </source>
</evidence>
<feature type="domain" description="Aldehyde dehydrogenase" evidence="3">
    <location>
        <begin position="292"/>
        <end position="460"/>
    </location>
</feature>
<feature type="domain" description="Aldehyde dehydrogenase" evidence="3">
    <location>
        <begin position="37"/>
        <end position="290"/>
    </location>
</feature>
<gene>
    <name evidence="4" type="ORF">BZG36_05324</name>
</gene>